<dbReference type="OrthoDB" id="9790469at2"/>
<dbReference type="Pfam" id="PF05762">
    <property type="entry name" value="VWA_CoxE"/>
    <property type="match status" value="1"/>
</dbReference>
<evidence type="ECO:0000256" key="1">
    <source>
        <dbReference type="SAM" id="MobiDB-lite"/>
    </source>
</evidence>
<dbReference type="CDD" id="cd00198">
    <property type="entry name" value="vWFA"/>
    <property type="match status" value="1"/>
</dbReference>
<organism evidence="2 3">
    <name type="scientific">Salinisphaera shabanensis E1L3A</name>
    <dbReference type="NCBI Taxonomy" id="1033802"/>
    <lineage>
        <taxon>Bacteria</taxon>
        <taxon>Pseudomonadati</taxon>
        <taxon>Pseudomonadota</taxon>
        <taxon>Gammaproteobacteria</taxon>
        <taxon>Salinisphaerales</taxon>
        <taxon>Salinisphaeraceae</taxon>
        <taxon>Salinisphaera</taxon>
    </lineage>
</organism>
<dbReference type="AlphaFoldDB" id="U2ES95"/>
<dbReference type="PANTHER" id="PTHR39338:SF6">
    <property type="entry name" value="BLL5662 PROTEIN"/>
    <property type="match status" value="1"/>
</dbReference>
<reference evidence="2 3" key="2">
    <citation type="journal article" date="2013" name="PLoS ONE">
        <title>INDIGO - INtegrated Data Warehouse of MIcrobial GenOmes with Examples from the Red Sea Extremophiles.</title>
        <authorList>
            <person name="Alam I."/>
            <person name="Antunes A."/>
            <person name="Kamau A.A."/>
            <person name="Ba Alawi W."/>
            <person name="Kalkatawi M."/>
            <person name="Stingl U."/>
            <person name="Bajic V.B."/>
        </authorList>
    </citation>
    <scope>NUCLEOTIDE SEQUENCE [LARGE SCALE GENOMIC DNA]</scope>
    <source>
        <strain evidence="2 3">E1L3A</strain>
    </source>
</reference>
<dbReference type="SUPFAM" id="SSF53300">
    <property type="entry name" value="vWA-like"/>
    <property type="match status" value="1"/>
</dbReference>
<dbReference type="EMBL" id="AFNV02000003">
    <property type="protein sequence ID" value="ERJ20560.1"/>
    <property type="molecule type" value="Genomic_DNA"/>
</dbReference>
<dbReference type="Proteomes" id="UP000006242">
    <property type="component" value="Unassembled WGS sequence"/>
</dbReference>
<name>U2ES95_9GAMM</name>
<protein>
    <submittedName>
        <fullName evidence="2">VWA containing CoxE family protein</fullName>
    </submittedName>
</protein>
<gene>
    <name evidence="2" type="ORF">SSPSH_000670</name>
</gene>
<dbReference type="PIRSF" id="PIRSF010256">
    <property type="entry name" value="CoxE_vWa"/>
    <property type="match status" value="1"/>
</dbReference>
<dbReference type="InterPro" id="IPR011195">
    <property type="entry name" value="UCP010256"/>
</dbReference>
<dbReference type="eggNOG" id="COG3552">
    <property type="taxonomic scope" value="Bacteria"/>
</dbReference>
<keyword evidence="3" id="KW-1185">Reference proteome</keyword>
<evidence type="ECO:0000313" key="2">
    <source>
        <dbReference type="EMBL" id="ERJ20560.1"/>
    </source>
</evidence>
<dbReference type="STRING" id="1033802.SSPSH_000670"/>
<dbReference type="RefSeq" id="WP_006914038.1">
    <property type="nucleotide sequence ID" value="NZ_AFNV02000003.1"/>
</dbReference>
<comment type="caution">
    <text evidence="2">The sequence shown here is derived from an EMBL/GenBank/DDBJ whole genome shotgun (WGS) entry which is preliminary data.</text>
</comment>
<sequence length="379" mass="42313">MNDWSLARVVAAFVDELRHAGVTVSPSESADALNALASMPMLRRADFARLLRACLAKTPADRARFDAVFAMFFNERAVEPAEQVDAENDEDGTKAARGVGESEPAPARATTAAVAQDDDARTGASTTRHVMQADLAAIDVHERAAMERLIRSLGRQLARHAARRWRARSHGAIDLRRSLRSAIARGGEVFEFRRRYRPRERPRLVVFADVSYSMDAYSRFFLCFIHAFAFVFRSVESYVFSTELSRVTDTLARAGSIEAGLARLPGTVEDWAGGTRIARALETFMHRFGDHQLDRNTVVMIVSDGWDSDKPERLQAVLKRLRGRCRALIWLDPLMGHPRFFSTALGAQHESPHVDLCAPARNLAGLEALVERLSRERVI</sequence>
<feature type="compositionally biased region" description="Low complexity" evidence="1">
    <location>
        <begin position="104"/>
        <end position="115"/>
    </location>
</feature>
<dbReference type="PANTHER" id="PTHR39338">
    <property type="entry name" value="BLL5662 PROTEIN-RELATED"/>
    <property type="match status" value="1"/>
</dbReference>
<dbReference type="InterPro" id="IPR008912">
    <property type="entry name" value="Uncharacterised_CoxE"/>
</dbReference>
<dbReference type="InterPro" id="IPR036465">
    <property type="entry name" value="vWFA_dom_sf"/>
</dbReference>
<feature type="region of interest" description="Disordered" evidence="1">
    <location>
        <begin position="81"/>
        <end position="124"/>
    </location>
</feature>
<evidence type="ECO:0000313" key="3">
    <source>
        <dbReference type="Proteomes" id="UP000006242"/>
    </source>
</evidence>
<proteinExistence type="predicted"/>
<accession>U2ES95</accession>
<reference evidence="2 3" key="1">
    <citation type="journal article" date="2011" name="J. Bacteriol.">
        <title>Genome sequence of Salinisphaera shabanensis, a gammaproteobacterium from the harsh, variable environment of the brine-seawater interface of the Shaban Deep in the Red Sea.</title>
        <authorList>
            <person name="Antunes A."/>
            <person name="Alam I."/>
            <person name="Bajic V.B."/>
            <person name="Stingl U."/>
        </authorList>
    </citation>
    <scope>NUCLEOTIDE SEQUENCE [LARGE SCALE GENOMIC DNA]</scope>
    <source>
        <strain evidence="2 3">E1L3A</strain>
    </source>
</reference>